<evidence type="ECO:0000313" key="2">
    <source>
        <dbReference type="EMBL" id="WZU68981.1"/>
    </source>
</evidence>
<keyword evidence="3" id="KW-1185">Reference proteome</keyword>
<dbReference type="Proteomes" id="UP001470809">
    <property type="component" value="Chromosome"/>
</dbReference>
<feature type="transmembrane region" description="Helical" evidence="1">
    <location>
        <begin position="20"/>
        <end position="39"/>
    </location>
</feature>
<dbReference type="EMBL" id="CP151767">
    <property type="protein sequence ID" value="WZU68981.1"/>
    <property type="molecule type" value="Genomic_DNA"/>
</dbReference>
<reference evidence="3" key="2">
    <citation type="submission" date="2024-08" db="EMBL/GenBank/DDBJ databases">
        <title>Phylogenomic analyses of a clade within the roseobacter group suggest taxonomic reassignments of species of the genera Aestuariivita, Citreicella, Loktanella, Nautella, Pelagibaca, Ruegeria, Thalassobius, Thiobacimonas and Tropicibacter, and the proposal o.</title>
        <authorList>
            <person name="Jeon C.O."/>
        </authorList>
    </citation>
    <scope>NUCLEOTIDE SEQUENCE [LARGE SCALE GENOMIC DNA]</scope>
    <source>
        <strain evidence="3">SS1-5</strain>
    </source>
</reference>
<evidence type="ECO:0000256" key="1">
    <source>
        <dbReference type="SAM" id="Phobius"/>
    </source>
</evidence>
<name>A0AAN0MI08_9RHOB</name>
<dbReference type="AlphaFoldDB" id="A0AAN0MI08"/>
<proteinExistence type="predicted"/>
<gene>
    <name evidence="2" type="ORF">AABB31_09010</name>
</gene>
<accession>A0AAN0MI08</accession>
<sequence length="49" mass="5798">MIENEGKARLRKQDLLSMALRMPMAFAVYMSVHVMVRMGRQSKEWTRGR</sequence>
<keyword evidence="1" id="KW-0812">Transmembrane</keyword>
<keyword evidence="1" id="KW-0472">Membrane</keyword>
<reference evidence="2 3" key="1">
    <citation type="submission" date="2024-04" db="EMBL/GenBank/DDBJ databases">
        <title>Phylogenomic analyses of a clade within the roseobacter group suggest taxonomic reassignments of species of the genera Aestuariivita, Citreicella, Loktanella, Nautella, Pelagibaca, Ruegeria, Thalassobius, Thiobacimonas and Tropicibacter, and the proposal o.</title>
        <authorList>
            <person name="Jeon C.O."/>
        </authorList>
    </citation>
    <scope>NUCLEOTIDE SEQUENCE [LARGE SCALE GENOMIC DNA]</scope>
    <source>
        <strain evidence="2 3">SS1-5</strain>
    </source>
</reference>
<evidence type="ECO:0000313" key="3">
    <source>
        <dbReference type="Proteomes" id="UP001470809"/>
    </source>
</evidence>
<protein>
    <submittedName>
        <fullName evidence="2">Uncharacterized protein</fullName>
    </submittedName>
</protein>
<keyword evidence="1" id="KW-1133">Transmembrane helix</keyword>
<organism evidence="2 3">
    <name type="scientific">Yoonia rhodophyticola</name>
    <dbReference type="NCBI Taxonomy" id="3137370"/>
    <lineage>
        <taxon>Bacteria</taxon>
        <taxon>Pseudomonadati</taxon>
        <taxon>Pseudomonadota</taxon>
        <taxon>Alphaproteobacteria</taxon>
        <taxon>Rhodobacterales</taxon>
        <taxon>Paracoccaceae</taxon>
        <taxon>Yoonia</taxon>
    </lineage>
</organism>